<evidence type="ECO:0000256" key="2">
    <source>
        <dbReference type="SAM" id="MobiDB-lite"/>
    </source>
</evidence>
<dbReference type="Pfam" id="PF24537">
    <property type="entry name" value="zf-C2H2_fungi"/>
    <property type="match status" value="1"/>
</dbReference>
<evidence type="ECO:0000313" key="5">
    <source>
        <dbReference type="Proteomes" id="UP001341245"/>
    </source>
</evidence>
<protein>
    <recommendedName>
        <fullName evidence="3">C2H2-type domain-containing protein</fullName>
    </recommendedName>
</protein>
<feature type="region of interest" description="Disordered" evidence="2">
    <location>
        <begin position="100"/>
        <end position="133"/>
    </location>
</feature>
<feature type="compositionally biased region" description="Basic and acidic residues" evidence="2">
    <location>
        <begin position="109"/>
        <end position="127"/>
    </location>
</feature>
<feature type="region of interest" description="Disordered" evidence="2">
    <location>
        <begin position="315"/>
        <end position="389"/>
    </location>
</feature>
<feature type="compositionally biased region" description="Polar residues" evidence="2">
    <location>
        <begin position="259"/>
        <end position="268"/>
    </location>
</feature>
<gene>
    <name evidence="4" type="ORF">QM012_004412</name>
</gene>
<keyword evidence="1" id="KW-0479">Metal-binding</keyword>
<feature type="compositionally biased region" description="Polar residues" evidence="2">
    <location>
        <begin position="356"/>
        <end position="370"/>
    </location>
</feature>
<reference evidence="4 5" key="1">
    <citation type="submission" date="2023-11" db="EMBL/GenBank/DDBJ databases">
        <title>Draft genome sequence and annotation of the polyextremotolerant black yeast-like fungus Aureobasidium pullulans NRRL 62042.</title>
        <authorList>
            <person name="Dielentheis-Frenken M.R.E."/>
            <person name="Wibberg D."/>
            <person name="Blank L.M."/>
            <person name="Tiso T."/>
        </authorList>
    </citation>
    <scope>NUCLEOTIDE SEQUENCE [LARGE SCALE GENOMIC DNA]</scope>
    <source>
        <strain evidence="4 5">NRRL 62042</strain>
    </source>
</reference>
<organism evidence="4 5">
    <name type="scientific">Aureobasidium pullulans</name>
    <name type="common">Black yeast</name>
    <name type="synonym">Pullularia pullulans</name>
    <dbReference type="NCBI Taxonomy" id="5580"/>
    <lineage>
        <taxon>Eukaryota</taxon>
        <taxon>Fungi</taxon>
        <taxon>Dikarya</taxon>
        <taxon>Ascomycota</taxon>
        <taxon>Pezizomycotina</taxon>
        <taxon>Dothideomycetes</taxon>
        <taxon>Dothideomycetidae</taxon>
        <taxon>Dothideales</taxon>
        <taxon>Saccotheciaceae</taxon>
        <taxon>Aureobasidium</taxon>
    </lineage>
</organism>
<dbReference type="Proteomes" id="UP001341245">
    <property type="component" value="Unassembled WGS sequence"/>
</dbReference>
<dbReference type="SMART" id="SM00355">
    <property type="entry name" value="ZnF_C2H2"/>
    <property type="match status" value="3"/>
</dbReference>
<sequence>MDGTPTIRINSHSHDHRLCSPPPSSRHSPQHSLHAPASPMSIPHAAQDSPSVPPPLPPPANLYEDLTPQAQQKEWIFFNKEYVDQHWTDFGKAATVRPGSSLLGGTKSHTADQGDAHAQHHEADASRRGSSMSTIAAPHRNSEAMIDPCDNDDSKLSGYRLQSERQLEQRSLSTSSQAYDRNLLSKIGGPNTPNRLSLSGGPETSGAVSPGAESSAETSARHLSTSSSSHSDRRHPSVDSSTFRWSVSSAVSPGPFRNPNFNPENSRPTALRHSSFQFDDSSSHRGSYDQSMFLNEEFSTEEGQMKDLNLNDRDEFHLGAKPGMKRRASSPHRESLREDRTSISSAPGGGDLYTRRSLQQYPNRNSSISASRYAPSHHGSISSASSYNPRNGSLASSYTLSVSSSATSYASGRVSPGMMSPSIIDPELGAMGYTNVKPLNNQSPAPQQIMPPYTRTLSDTPIHNVLQTPVDSAPQSRHNSLPGVQGIFICDCCPKKPKKFTSEDDLRAHHMEKQYSCLYCPNRFKNKNEAERHQNSLHLRRHSWSCAALNTIETAFHTSPSSNGATDICGYCGDEFPNPADWNQRRDHVLQTHKFGECNQAKKFYRADHFRQHLKHSHAGTSGKWTNMLETTCMRDEPLPQPMSMAGNVHSNGTPAIPMMGMANTAGPPMGSKPEVIAEMPHEA</sequence>
<dbReference type="PROSITE" id="PS00028">
    <property type="entry name" value="ZINC_FINGER_C2H2_1"/>
    <property type="match status" value="1"/>
</dbReference>
<keyword evidence="1" id="KW-0862">Zinc</keyword>
<feature type="compositionally biased region" description="Polar residues" evidence="2">
    <location>
        <begin position="242"/>
        <end position="251"/>
    </location>
</feature>
<comment type="caution">
    <text evidence="4">The sequence shown here is derived from an EMBL/GenBank/DDBJ whole genome shotgun (WGS) entry which is preliminary data.</text>
</comment>
<feature type="compositionally biased region" description="Polar residues" evidence="2">
    <location>
        <begin position="169"/>
        <end position="179"/>
    </location>
</feature>
<keyword evidence="5" id="KW-1185">Reference proteome</keyword>
<dbReference type="InterPro" id="IPR013087">
    <property type="entry name" value="Znf_C2H2_type"/>
</dbReference>
<dbReference type="PROSITE" id="PS50157">
    <property type="entry name" value="ZINC_FINGER_C2H2_2"/>
    <property type="match status" value="1"/>
</dbReference>
<dbReference type="InterPro" id="IPR057026">
    <property type="entry name" value="Znf-C2H2_ascomycetes"/>
</dbReference>
<evidence type="ECO:0000313" key="4">
    <source>
        <dbReference type="EMBL" id="KAK6007598.1"/>
    </source>
</evidence>
<dbReference type="EMBL" id="JASGXD010000002">
    <property type="protein sequence ID" value="KAK6007598.1"/>
    <property type="molecule type" value="Genomic_DNA"/>
</dbReference>
<evidence type="ECO:0000259" key="3">
    <source>
        <dbReference type="PROSITE" id="PS50157"/>
    </source>
</evidence>
<feature type="domain" description="C2H2-type" evidence="3">
    <location>
        <begin position="515"/>
        <end position="543"/>
    </location>
</feature>
<dbReference type="Gene3D" id="3.30.160.60">
    <property type="entry name" value="Classic Zinc Finger"/>
    <property type="match status" value="1"/>
</dbReference>
<feature type="compositionally biased region" description="Pro residues" evidence="2">
    <location>
        <begin position="51"/>
        <end position="60"/>
    </location>
</feature>
<feature type="region of interest" description="Disordered" evidence="2">
    <location>
        <begin position="163"/>
        <end position="270"/>
    </location>
</feature>
<feature type="compositionally biased region" description="Basic and acidic residues" evidence="2">
    <location>
        <begin position="331"/>
        <end position="341"/>
    </location>
</feature>
<feature type="compositionally biased region" description="Low complexity" evidence="2">
    <location>
        <begin position="25"/>
        <end position="34"/>
    </location>
</feature>
<evidence type="ECO:0000256" key="1">
    <source>
        <dbReference type="PROSITE-ProRule" id="PRU00042"/>
    </source>
</evidence>
<keyword evidence="1" id="KW-0863">Zinc-finger</keyword>
<name>A0ABR0TT38_AURPU</name>
<feature type="compositionally biased region" description="Low complexity" evidence="2">
    <location>
        <begin position="376"/>
        <end position="389"/>
    </location>
</feature>
<accession>A0ABR0TT38</accession>
<proteinExistence type="predicted"/>
<feature type="region of interest" description="Disordered" evidence="2">
    <location>
        <begin position="1"/>
        <end position="62"/>
    </location>
</feature>